<dbReference type="InterPro" id="IPR000301">
    <property type="entry name" value="Tetraspanin_animals"/>
</dbReference>
<dbReference type="GeneID" id="111225607"/>
<reference evidence="7" key="1">
    <citation type="submission" date="2025-08" db="UniProtKB">
        <authorList>
            <consortium name="Ensembl"/>
        </authorList>
    </citation>
    <scope>IDENTIFICATION</scope>
</reference>
<protein>
    <recommendedName>
        <fullName evidence="6">Tetraspanin</fullName>
    </recommendedName>
</protein>
<dbReference type="Proteomes" id="UP000261420">
    <property type="component" value="Unplaced"/>
</dbReference>
<dbReference type="PIRSF" id="PIRSF002419">
    <property type="entry name" value="Tetraspanin"/>
    <property type="match status" value="1"/>
</dbReference>
<evidence type="ECO:0000256" key="6">
    <source>
        <dbReference type="RuleBase" id="RU361218"/>
    </source>
</evidence>
<dbReference type="PANTHER" id="PTHR19282">
    <property type="entry name" value="TETRASPANIN"/>
    <property type="match status" value="1"/>
</dbReference>
<dbReference type="Gene3D" id="1.10.1450.10">
    <property type="entry name" value="Tetraspanin"/>
    <property type="match status" value="1"/>
</dbReference>
<evidence type="ECO:0000256" key="4">
    <source>
        <dbReference type="ARBA" id="ARBA00022989"/>
    </source>
</evidence>
<dbReference type="STRING" id="41447.ENSSDUP00000017025"/>
<comment type="similarity">
    <text evidence="2 6">Belongs to the tetraspanin (TM4SF) family.</text>
</comment>
<dbReference type="CTD" id="564334"/>
<dbReference type="PANTHER" id="PTHR19282:SF477">
    <property type="entry name" value="TETRASPANIN"/>
    <property type="match status" value="1"/>
</dbReference>
<dbReference type="KEGG" id="sdu:111225607"/>
<keyword evidence="8" id="KW-1185">Reference proteome</keyword>
<evidence type="ECO:0000256" key="3">
    <source>
        <dbReference type="ARBA" id="ARBA00022692"/>
    </source>
</evidence>
<dbReference type="InterPro" id="IPR018499">
    <property type="entry name" value="Tetraspanin/Peripherin"/>
</dbReference>
<dbReference type="PRINTS" id="PR00259">
    <property type="entry name" value="TMFOUR"/>
</dbReference>
<evidence type="ECO:0000313" key="8">
    <source>
        <dbReference type="Proteomes" id="UP000261420"/>
    </source>
</evidence>
<comment type="subcellular location">
    <subcellularLocation>
        <location evidence="1 6">Membrane</location>
        <topology evidence="1 6">Multi-pass membrane protein</topology>
    </subcellularLocation>
</comment>
<keyword evidence="4 6" id="KW-1133">Transmembrane helix</keyword>
<organism evidence="7 8">
    <name type="scientific">Seriola dumerili</name>
    <name type="common">Greater amberjack</name>
    <name type="synonym">Caranx dumerili</name>
    <dbReference type="NCBI Taxonomy" id="41447"/>
    <lineage>
        <taxon>Eukaryota</taxon>
        <taxon>Metazoa</taxon>
        <taxon>Chordata</taxon>
        <taxon>Craniata</taxon>
        <taxon>Vertebrata</taxon>
        <taxon>Euteleostomi</taxon>
        <taxon>Actinopterygii</taxon>
        <taxon>Neopterygii</taxon>
        <taxon>Teleostei</taxon>
        <taxon>Neoteleostei</taxon>
        <taxon>Acanthomorphata</taxon>
        <taxon>Carangaria</taxon>
        <taxon>Carangiformes</taxon>
        <taxon>Carangidae</taxon>
        <taxon>Seriola</taxon>
    </lineage>
</organism>
<evidence type="ECO:0000256" key="1">
    <source>
        <dbReference type="ARBA" id="ARBA00004141"/>
    </source>
</evidence>
<dbReference type="SUPFAM" id="SSF48652">
    <property type="entry name" value="Tetraspanin"/>
    <property type="match status" value="1"/>
</dbReference>
<dbReference type="RefSeq" id="XP_022606309.1">
    <property type="nucleotide sequence ID" value="XM_022750588.1"/>
</dbReference>
<accession>A0A3B4UH59</accession>
<dbReference type="GeneTree" id="ENSGT00940000154954"/>
<name>A0A3B4UH59_SERDU</name>
<evidence type="ECO:0000256" key="2">
    <source>
        <dbReference type="ARBA" id="ARBA00006840"/>
    </source>
</evidence>
<feature type="transmembrane region" description="Helical" evidence="6">
    <location>
        <begin position="48"/>
        <end position="73"/>
    </location>
</feature>
<dbReference type="GO" id="GO:0005886">
    <property type="term" value="C:plasma membrane"/>
    <property type="evidence" value="ECO:0007669"/>
    <property type="project" value="TreeGrafter"/>
</dbReference>
<evidence type="ECO:0000313" key="7">
    <source>
        <dbReference type="Ensembl" id="ENSSDUP00000017025.1"/>
    </source>
</evidence>
<keyword evidence="3 6" id="KW-0812">Transmembrane</keyword>
<sequence length="247" mass="27698">MSDQRRNALKTILQLACQLLWVVGLVVGLSGVYLLMKYRHSSLFFSHTYITMPAILALTSAAFLLASGFLGSWLSLRDSTFLQGLFVYLLVVVFCLESSASALAYYHSIKLDTETTSLSGVFQNYTGSSQDPNSRAVDAAQEQLQCCGVHDYRDWLETSWFNQTGGLSVPHSCCNSTFPSCNGTVDQPWQLYPQGCQVKLEMTLQFVLSFIIWGSPLVFLVEFVVLLTVAQLMRDQPFTRYHILDKN</sequence>
<reference evidence="7" key="2">
    <citation type="submission" date="2025-09" db="UniProtKB">
        <authorList>
            <consortium name="Ensembl"/>
        </authorList>
    </citation>
    <scope>IDENTIFICATION</scope>
</reference>
<dbReference type="AlphaFoldDB" id="A0A3B4UH59"/>
<dbReference type="OMA" id="HKQLKCC"/>
<dbReference type="Ensembl" id="ENSSDUT00000017332.1">
    <property type="protein sequence ID" value="ENSSDUP00000017025.1"/>
    <property type="gene ID" value="ENSSDUG00000012431.1"/>
</dbReference>
<keyword evidence="5 6" id="KW-0472">Membrane</keyword>
<feature type="transmembrane region" description="Helical" evidence="6">
    <location>
        <begin position="12"/>
        <end position="36"/>
    </location>
</feature>
<proteinExistence type="inferred from homology"/>
<dbReference type="InterPro" id="IPR008952">
    <property type="entry name" value="Tetraspanin_EC2_sf"/>
</dbReference>
<feature type="transmembrane region" description="Helical" evidence="6">
    <location>
        <begin position="210"/>
        <end position="230"/>
    </location>
</feature>
<evidence type="ECO:0000256" key="5">
    <source>
        <dbReference type="ARBA" id="ARBA00023136"/>
    </source>
</evidence>
<dbReference type="Pfam" id="PF00335">
    <property type="entry name" value="Tetraspanin"/>
    <property type="match status" value="1"/>
</dbReference>
<feature type="transmembrane region" description="Helical" evidence="6">
    <location>
        <begin position="85"/>
        <end position="106"/>
    </location>
</feature>